<evidence type="ECO:0000259" key="4">
    <source>
        <dbReference type="PROSITE" id="PS50977"/>
    </source>
</evidence>
<dbReference type="Pfam" id="PF00440">
    <property type="entry name" value="TetR_N"/>
    <property type="match status" value="1"/>
</dbReference>
<proteinExistence type="predicted"/>
<dbReference type="PANTHER" id="PTHR30055:SF223">
    <property type="entry name" value="HTH-TYPE TRANSCRIPTIONAL REGULATOR UIDR"/>
    <property type="match status" value="1"/>
</dbReference>
<name>A0A1I3ZCG7_9ACTN</name>
<dbReference type="AlphaFoldDB" id="A0A1I3ZCG7"/>
<evidence type="ECO:0000256" key="3">
    <source>
        <dbReference type="SAM" id="MobiDB-lite"/>
    </source>
</evidence>
<reference evidence="6" key="1">
    <citation type="submission" date="2016-10" db="EMBL/GenBank/DDBJ databases">
        <authorList>
            <person name="Varghese N."/>
            <person name="Submissions S."/>
        </authorList>
    </citation>
    <scope>NUCLEOTIDE SEQUENCE [LARGE SCALE GENOMIC DNA]</scope>
    <source>
        <strain evidence="6">CGMCC 4.2126</strain>
    </source>
</reference>
<keyword evidence="6" id="KW-1185">Reference proteome</keyword>
<dbReference type="RefSeq" id="WP_093890104.1">
    <property type="nucleotide sequence ID" value="NZ_FOQY01000024.1"/>
</dbReference>
<dbReference type="PANTHER" id="PTHR30055">
    <property type="entry name" value="HTH-TYPE TRANSCRIPTIONAL REGULATOR RUTR"/>
    <property type="match status" value="1"/>
</dbReference>
<dbReference type="InterPro" id="IPR009057">
    <property type="entry name" value="Homeodomain-like_sf"/>
</dbReference>
<organism evidence="5 6">
    <name type="scientific">Streptosporangium canum</name>
    <dbReference type="NCBI Taxonomy" id="324952"/>
    <lineage>
        <taxon>Bacteria</taxon>
        <taxon>Bacillati</taxon>
        <taxon>Actinomycetota</taxon>
        <taxon>Actinomycetes</taxon>
        <taxon>Streptosporangiales</taxon>
        <taxon>Streptosporangiaceae</taxon>
        <taxon>Streptosporangium</taxon>
    </lineage>
</organism>
<feature type="domain" description="HTH tetR-type" evidence="4">
    <location>
        <begin position="11"/>
        <end position="71"/>
    </location>
</feature>
<feature type="DNA-binding region" description="H-T-H motif" evidence="2">
    <location>
        <begin position="34"/>
        <end position="53"/>
    </location>
</feature>
<evidence type="ECO:0000256" key="1">
    <source>
        <dbReference type="ARBA" id="ARBA00023125"/>
    </source>
</evidence>
<dbReference type="Gene3D" id="1.10.357.10">
    <property type="entry name" value="Tetracycline Repressor, domain 2"/>
    <property type="match status" value="1"/>
</dbReference>
<protein>
    <submittedName>
        <fullName evidence="5">Transcriptional regulator, TetR family</fullName>
    </submittedName>
</protein>
<accession>A0A1I3ZCG7</accession>
<dbReference type="PROSITE" id="PS50977">
    <property type="entry name" value="HTH_TETR_2"/>
    <property type="match status" value="1"/>
</dbReference>
<dbReference type="GO" id="GO:0003700">
    <property type="term" value="F:DNA-binding transcription factor activity"/>
    <property type="evidence" value="ECO:0007669"/>
    <property type="project" value="TreeGrafter"/>
</dbReference>
<feature type="region of interest" description="Disordered" evidence="3">
    <location>
        <begin position="192"/>
        <end position="227"/>
    </location>
</feature>
<dbReference type="GeneID" id="96301477"/>
<dbReference type="Proteomes" id="UP000199111">
    <property type="component" value="Unassembled WGS sequence"/>
</dbReference>
<gene>
    <name evidence="5" type="ORF">SAMN05216275_124123</name>
</gene>
<dbReference type="GO" id="GO:0000976">
    <property type="term" value="F:transcription cis-regulatory region binding"/>
    <property type="evidence" value="ECO:0007669"/>
    <property type="project" value="TreeGrafter"/>
</dbReference>
<dbReference type="InterPro" id="IPR050109">
    <property type="entry name" value="HTH-type_TetR-like_transc_reg"/>
</dbReference>
<feature type="compositionally biased region" description="Low complexity" evidence="3">
    <location>
        <begin position="200"/>
        <end position="216"/>
    </location>
</feature>
<dbReference type="SUPFAM" id="SSF46689">
    <property type="entry name" value="Homeodomain-like"/>
    <property type="match status" value="1"/>
</dbReference>
<keyword evidence="1 2" id="KW-0238">DNA-binding</keyword>
<sequence>MTTGSTRLSKPARREQLLDTAMAIVRAHGTDSLTLLSLAEAAGVSRPIVYDHFGTRPGLLIALYRRLDERHRAASKEALRDAPAVPREIARVLSAAYFACATDMPEWTAISAALKGNREMEAIERELLDDYTDLMATALRPYSGLTQEALRLRCVGALGAAEAIAAELNRGRATVAEAIAALTDLTVGSIDAGSQADSRTPTAASSPSSVIRHPSSGPSLTSDMWCV</sequence>
<evidence type="ECO:0000313" key="6">
    <source>
        <dbReference type="Proteomes" id="UP000199111"/>
    </source>
</evidence>
<dbReference type="EMBL" id="FOQY01000024">
    <property type="protein sequence ID" value="SFK41693.1"/>
    <property type="molecule type" value="Genomic_DNA"/>
</dbReference>
<dbReference type="PRINTS" id="PR00455">
    <property type="entry name" value="HTHTETR"/>
</dbReference>
<dbReference type="InterPro" id="IPR001647">
    <property type="entry name" value="HTH_TetR"/>
</dbReference>
<feature type="compositionally biased region" description="Polar residues" evidence="3">
    <location>
        <begin position="217"/>
        <end position="227"/>
    </location>
</feature>
<evidence type="ECO:0000256" key="2">
    <source>
        <dbReference type="PROSITE-ProRule" id="PRU00335"/>
    </source>
</evidence>
<evidence type="ECO:0000313" key="5">
    <source>
        <dbReference type="EMBL" id="SFK41693.1"/>
    </source>
</evidence>